<gene>
    <name evidence="3" type="ORF">EYB31_31525</name>
</gene>
<keyword evidence="4" id="KW-1185">Reference proteome</keyword>
<dbReference type="EMBL" id="SIRE01000028">
    <property type="protein sequence ID" value="TBL71076.1"/>
    <property type="molecule type" value="Genomic_DNA"/>
</dbReference>
<dbReference type="Pfam" id="PF01261">
    <property type="entry name" value="AP_endonuc_2"/>
    <property type="match status" value="1"/>
</dbReference>
<keyword evidence="3" id="KW-0413">Isomerase</keyword>
<dbReference type="InterPro" id="IPR013022">
    <property type="entry name" value="Xyl_isomerase-like_TIM-brl"/>
</dbReference>
<evidence type="ECO:0000259" key="2">
    <source>
        <dbReference type="Pfam" id="PF01261"/>
    </source>
</evidence>
<proteinExistence type="predicted"/>
<organism evidence="3 4">
    <name type="scientific">Paenibacillus thalictri</name>
    <dbReference type="NCBI Taxonomy" id="2527873"/>
    <lineage>
        <taxon>Bacteria</taxon>
        <taxon>Bacillati</taxon>
        <taxon>Bacillota</taxon>
        <taxon>Bacilli</taxon>
        <taxon>Bacillales</taxon>
        <taxon>Paenibacillaceae</taxon>
        <taxon>Paenibacillus</taxon>
    </lineage>
</organism>
<reference evidence="3 4" key="1">
    <citation type="submission" date="2019-02" db="EMBL/GenBank/DDBJ databases">
        <title>Paenibacillus sp. nov., isolated from surface-sterilized tissue of Thalictrum simplex L.</title>
        <authorList>
            <person name="Tuo L."/>
        </authorList>
    </citation>
    <scope>NUCLEOTIDE SEQUENCE [LARGE SCALE GENOMIC DNA]</scope>
    <source>
        <strain evidence="3 4">N2SHLJ1</strain>
    </source>
</reference>
<comment type="caution">
    <text evidence="3">The sequence shown here is derived from an EMBL/GenBank/DDBJ whole genome shotgun (WGS) entry which is preliminary data.</text>
</comment>
<dbReference type="OrthoDB" id="104997at2"/>
<feature type="region of interest" description="Disordered" evidence="1">
    <location>
        <begin position="35"/>
        <end position="55"/>
    </location>
</feature>
<evidence type="ECO:0000313" key="4">
    <source>
        <dbReference type="Proteomes" id="UP000293142"/>
    </source>
</evidence>
<dbReference type="InterPro" id="IPR050312">
    <property type="entry name" value="IolE/XylAMocC-like"/>
</dbReference>
<dbReference type="Proteomes" id="UP000293142">
    <property type="component" value="Unassembled WGS sequence"/>
</dbReference>
<dbReference type="SUPFAM" id="SSF51658">
    <property type="entry name" value="Xylose isomerase-like"/>
    <property type="match status" value="1"/>
</dbReference>
<dbReference type="PANTHER" id="PTHR12110">
    <property type="entry name" value="HYDROXYPYRUVATE ISOMERASE"/>
    <property type="match status" value="1"/>
</dbReference>
<feature type="domain" description="Xylose isomerase-like TIM barrel" evidence="2">
    <location>
        <begin position="78"/>
        <end position="310"/>
    </location>
</feature>
<dbReference type="AlphaFoldDB" id="A0A4Q9DJF6"/>
<protein>
    <submittedName>
        <fullName evidence="3">Sugar phosphate isomerase/epimerase</fullName>
    </submittedName>
</protein>
<dbReference type="RefSeq" id="WP_131017491.1">
    <property type="nucleotide sequence ID" value="NZ_SIRE01000028.1"/>
</dbReference>
<dbReference type="GO" id="GO:0016853">
    <property type="term" value="F:isomerase activity"/>
    <property type="evidence" value="ECO:0007669"/>
    <property type="project" value="UniProtKB-KW"/>
</dbReference>
<sequence>MKLAVCSFVTPELTPAELAAAAKAAGIEGVEWRMKDSHTQQLTQTGEERTPRPIQGDASSLKEITHLERCQRHNLSMISPDQEETHITQFRQAAEDYGLAVLSVSPAVYYKYDGLGNLSEIKKALSLAETLDAQSIRLSSPLYDRTQHFHELFDLQIEYLTAALALCKQYGIKGLMEIHHKTIAPSASAAYRLCEKFDPQWLGVIYDPGNMVIEGYENYRMGMQLLGPYLAHVHVKNAFWLKHAGDAVPAGGVTEWNPVWSDTQRGIVPWTQVIEDLKSVGYDGYVSLEDFSGTYPAGQMMRRFADYMRSLI</sequence>
<dbReference type="InterPro" id="IPR036237">
    <property type="entry name" value="Xyl_isomerase-like_sf"/>
</dbReference>
<name>A0A4Q9DJF6_9BACL</name>
<evidence type="ECO:0000313" key="3">
    <source>
        <dbReference type="EMBL" id="TBL71076.1"/>
    </source>
</evidence>
<evidence type="ECO:0000256" key="1">
    <source>
        <dbReference type="SAM" id="MobiDB-lite"/>
    </source>
</evidence>
<dbReference type="Gene3D" id="3.20.20.150">
    <property type="entry name" value="Divalent-metal-dependent TIM barrel enzymes"/>
    <property type="match status" value="1"/>
</dbReference>
<accession>A0A4Q9DJF6</accession>